<feature type="compositionally biased region" description="Polar residues" evidence="1">
    <location>
        <begin position="10"/>
        <end position="22"/>
    </location>
</feature>
<feature type="region of interest" description="Disordered" evidence="1">
    <location>
        <begin position="208"/>
        <end position="236"/>
    </location>
</feature>
<gene>
    <name evidence="2" type="ORF">Cadr_000013366</name>
</gene>
<feature type="region of interest" description="Disordered" evidence="1">
    <location>
        <begin position="1"/>
        <end position="29"/>
    </location>
</feature>
<dbReference type="EMBL" id="JWIN03000013">
    <property type="protein sequence ID" value="KAB1269209.1"/>
    <property type="molecule type" value="Genomic_DNA"/>
</dbReference>
<organism evidence="2 3">
    <name type="scientific">Camelus dromedarius</name>
    <name type="common">Dromedary</name>
    <name type="synonym">Arabian camel</name>
    <dbReference type="NCBI Taxonomy" id="9838"/>
    <lineage>
        <taxon>Eukaryota</taxon>
        <taxon>Metazoa</taxon>
        <taxon>Chordata</taxon>
        <taxon>Craniata</taxon>
        <taxon>Vertebrata</taxon>
        <taxon>Euteleostomi</taxon>
        <taxon>Mammalia</taxon>
        <taxon>Eutheria</taxon>
        <taxon>Laurasiatheria</taxon>
        <taxon>Artiodactyla</taxon>
        <taxon>Tylopoda</taxon>
        <taxon>Camelidae</taxon>
        <taxon>Camelus</taxon>
    </lineage>
</organism>
<feature type="compositionally biased region" description="Basic and acidic residues" evidence="1">
    <location>
        <begin position="165"/>
        <end position="178"/>
    </location>
</feature>
<dbReference type="Proteomes" id="UP000299084">
    <property type="component" value="Unassembled WGS sequence"/>
</dbReference>
<feature type="compositionally biased region" description="Polar residues" evidence="1">
    <location>
        <begin position="386"/>
        <end position="397"/>
    </location>
</feature>
<feature type="region of interest" description="Disordered" evidence="1">
    <location>
        <begin position="371"/>
        <end position="416"/>
    </location>
</feature>
<protein>
    <submittedName>
        <fullName evidence="2">Uncharacterized protein</fullName>
    </submittedName>
</protein>
<reference evidence="2 3" key="1">
    <citation type="journal article" date="2019" name="Mol. Ecol. Resour.">
        <title>Improving Illumina assemblies with Hi-C and long reads: an example with the North African dromedary.</title>
        <authorList>
            <person name="Elbers J.P."/>
            <person name="Rogers M.F."/>
            <person name="Perelman P.L."/>
            <person name="Proskuryakova A.A."/>
            <person name="Serdyukova N.A."/>
            <person name="Johnson W.E."/>
            <person name="Horin P."/>
            <person name="Corander J."/>
            <person name="Murphy D."/>
            <person name="Burger P.A."/>
        </authorList>
    </citation>
    <scope>NUCLEOTIDE SEQUENCE [LARGE SCALE GENOMIC DNA]</scope>
    <source>
        <strain evidence="2">Drom800</strain>
        <tissue evidence="2">Blood</tissue>
    </source>
</reference>
<feature type="region of interest" description="Disordered" evidence="1">
    <location>
        <begin position="327"/>
        <end position="350"/>
    </location>
</feature>
<proteinExistence type="predicted"/>
<evidence type="ECO:0000256" key="1">
    <source>
        <dbReference type="SAM" id="MobiDB-lite"/>
    </source>
</evidence>
<feature type="compositionally biased region" description="Polar residues" evidence="1">
    <location>
        <begin position="333"/>
        <end position="344"/>
    </location>
</feature>
<comment type="caution">
    <text evidence="2">The sequence shown here is derived from an EMBL/GenBank/DDBJ whole genome shotgun (WGS) entry which is preliminary data.</text>
</comment>
<feature type="compositionally biased region" description="Basic and acidic residues" evidence="1">
    <location>
        <begin position="371"/>
        <end position="385"/>
    </location>
</feature>
<name>A0A5N4DDR9_CAMDR</name>
<evidence type="ECO:0000313" key="2">
    <source>
        <dbReference type="EMBL" id="KAB1269209.1"/>
    </source>
</evidence>
<dbReference type="AlphaFoldDB" id="A0A5N4DDR9"/>
<evidence type="ECO:0000313" key="3">
    <source>
        <dbReference type="Proteomes" id="UP000299084"/>
    </source>
</evidence>
<feature type="region of interest" description="Disordered" evidence="1">
    <location>
        <begin position="162"/>
        <end position="196"/>
    </location>
</feature>
<sequence>MGENPRRSQVRLTNDTASAVNESTDEGSSPCCPDIWVGKGTSHKPSQNSAFWRPKTRGTFTVHAVTQGKAHQLPFCPSCLRKSTFDLRKVSLDTSTHLPDWHLGRCESEPGRWGRAFQVLRGQLQGPRGGGHVTSKELSVAQLERILQGSTGPVMTMAGGTGHWRQSDRLESHSDHPGVRGGDQTAEAGGGGEESLQGLLTNQMWGQPQELSRATRRTDVPLTENGHRSLSTTSTGQHRQNILYVGTQPLTPPTLHHLPTFLQRGQADNSKTASCYGVSSGQKLRMLLNILPCPGQPPCPELSSPKRKECCCWNSWTVTQAMKLRSPGLNPGNPFTSLSPSPRLSNKDPVFPGTEDVLRILLLFQCPRESKEPTDAWRRQPEGDSGHSNTEGSSEQGLNPYPELPQHIPPSPLGCLRGFLTPLGAEKVAAVMPSAGKESART</sequence>
<accession>A0A5N4DDR9</accession>
<keyword evidence="3" id="KW-1185">Reference proteome</keyword>